<dbReference type="PANTHER" id="PTHR48111">
    <property type="entry name" value="REGULATOR OF RPOS"/>
    <property type="match status" value="1"/>
</dbReference>
<accession>A0A3P3XGX6</accession>
<feature type="domain" description="OmpR/PhoB-type" evidence="9">
    <location>
        <begin position="130"/>
        <end position="228"/>
    </location>
</feature>
<evidence type="ECO:0000256" key="3">
    <source>
        <dbReference type="ARBA" id="ARBA00023015"/>
    </source>
</evidence>
<dbReference type="GO" id="GO:0032993">
    <property type="term" value="C:protein-DNA complex"/>
    <property type="evidence" value="ECO:0007669"/>
    <property type="project" value="TreeGrafter"/>
</dbReference>
<evidence type="ECO:0000256" key="4">
    <source>
        <dbReference type="ARBA" id="ARBA00023125"/>
    </source>
</evidence>
<evidence type="ECO:0000259" key="8">
    <source>
        <dbReference type="PROSITE" id="PS50110"/>
    </source>
</evidence>
<dbReference type="GO" id="GO:0006355">
    <property type="term" value="P:regulation of DNA-templated transcription"/>
    <property type="evidence" value="ECO:0007669"/>
    <property type="project" value="InterPro"/>
</dbReference>
<gene>
    <name evidence="10" type="primary">regX</name>
    <name evidence="10" type="ORF">SPIROBIBN47_200010</name>
</gene>
<dbReference type="SUPFAM" id="SSF46894">
    <property type="entry name" value="C-terminal effector domain of the bipartite response regulators"/>
    <property type="match status" value="1"/>
</dbReference>
<evidence type="ECO:0000313" key="10">
    <source>
        <dbReference type="EMBL" id="SLM11538.1"/>
    </source>
</evidence>
<dbReference type="GO" id="GO:0000976">
    <property type="term" value="F:transcription cis-regulatory region binding"/>
    <property type="evidence" value="ECO:0007669"/>
    <property type="project" value="TreeGrafter"/>
</dbReference>
<keyword evidence="5" id="KW-0804">Transcription</keyword>
<dbReference type="SMART" id="SM00448">
    <property type="entry name" value="REC"/>
    <property type="match status" value="1"/>
</dbReference>
<dbReference type="InterPro" id="IPR039420">
    <property type="entry name" value="WalR-like"/>
</dbReference>
<dbReference type="InterPro" id="IPR011006">
    <property type="entry name" value="CheY-like_superfamily"/>
</dbReference>
<protein>
    <submittedName>
        <fullName evidence="10">Sensory transduction protein regX3</fullName>
    </submittedName>
</protein>
<dbReference type="InterPro" id="IPR001789">
    <property type="entry name" value="Sig_transdc_resp-reg_receiver"/>
</dbReference>
<evidence type="ECO:0000256" key="5">
    <source>
        <dbReference type="ARBA" id="ARBA00023163"/>
    </source>
</evidence>
<keyword evidence="2" id="KW-0902">Two-component regulatory system</keyword>
<dbReference type="PROSITE" id="PS51755">
    <property type="entry name" value="OMPR_PHOB"/>
    <property type="match status" value="1"/>
</dbReference>
<dbReference type="EMBL" id="FWDM01000013">
    <property type="protein sequence ID" value="SLM11538.1"/>
    <property type="molecule type" value="Genomic_DNA"/>
</dbReference>
<dbReference type="PROSITE" id="PS50110">
    <property type="entry name" value="RESPONSE_REGULATORY"/>
    <property type="match status" value="1"/>
</dbReference>
<evidence type="ECO:0000256" key="1">
    <source>
        <dbReference type="ARBA" id="ARBA00022553"/>
    </source>
</evidence>
<feature type="domain" description="Response regulatory" evidence="8">
    <location>
        <begin position="4"/>
        <end position="117"/>
    </location>
</feature>
<evidence type="ECO:0000259" key="9">
    <source>
        <dbReference type="PROSITE" id="PS51755"/>
    </source>
</evidence>
<dbReference type="InterPro" id="IPR016032">
    <property type="entry name" value="Sig_transdc_resp-reg_C-effctor"/>
</dbReference>
<keyword evidence="1 6" id="KW-0597">Phosphoprotein</keyword>
<evidence type="ECO:0000256" key="6">
    <source>
        <dbReference type="PROSITE-ProRule" id="PRU00169"/>
    </source>
</evidence>
<dbReference type="Pfam" id="PF00486">
    <property type="entry name" value="Trans_reg_C"/>
    <property type="match status" value="1"/>
</dbReference>
<dbReference type="Gene3D" id="1.10.10.10">
    <property type="entry name" value="Winged helix-like DNA-binding domain superfamily/Winged helix DNA-binding domain"/>
    <property type="match status" value="1"/>
</dbReference>
<keyword evidence="3" id="KW-0805">Transcription regulation</keyword>
<dbReference type="SMART" id="SM00862">
    <property type="entry name" value="Trans_reg_C"/>
    <property type="match status" value="1"/>
</dbReference>
<proteinExistence type="predicted"/>
<dbReference type="CDD" id="cd00383">
    <property type="entry name" value="trans_reg_C"/>
    <property type="match status" value="1"/>
</dbReference>
<reference evidence="10" key="1">
    <citation type="submission" date="2017-02" db="EMBL/GenBank/DDBJ databases">
        <authorList>
            <person name="Regsiter A."/>
            <person name="William W."/>
        </authorList>
    </citation>
    <scope>NUCLEOTIDE SEQUENCE</scope>
    <source>
        <strain evidence="10">Bib</strain>
    </source>
</reference>
<feature type="DNA-binding region" description="OmpR/PhoB-type" evidence="7">
    <location>
        <begin position="130"/>
        <end position="228"/>
    </location>
</feature>
<dbReference type="GO" id="GO:0000156">
    <property type="term" value="F:phosphorelay response regulator activity"/>
    <property type="evidence" value="ECO:0007669"/>
    <property type="project" value="TreeGrafter"/>
</dbReference>
<dbReference type="CDD" id="cd17574">
    <property type="entry name" value="REC_OmpR"/>
    <property type="match status" value="1"/>
</dbReference>
<dbReference type="Gene3D" id="3.40.50.2300">
    <property type="match status" value="1"/>
</dbReference>
<feature type="modified residue" description="4-aspartylphosphate" evidence="6">
    <location>
        <position position="53"/>
    </location>
</feature>
<dbReference type="GO" id="GO:0005829">
    <property type="term" value="C:cytosol"/>
    <property type="evidence" value="ECO:0007669"/>
    <property type="project" value="TreeGrafter"/>
</dbReference>
<evidence type="ECO:0000256" key="2">
    <source>
        <dbReference type="ARBA" id="ARBA00023012"/>
    </source>
</evidence>
<dbReference type="Gene3D" id="6.10.250.690">
    <property type="match status" value="1"/>
</dbReference>
<dbReference type="InterPro" id="IPR001867">
    <property type="entry name" value="OmpR/PhoB-type_DNA-bd"/>
</dbReference>
<name>A0A3P3XGX6_9SPIR</name>
<dbReference type="PANTHER" id="PTHR48111:SF21">
    <property type="entry name" value="DNA-BINDING DUAL MASTER TRANSCRIPTIONAL REGULATOR RPAA"/>
    <property type="match status" value="1"/>
</dbReference>
<dbReference type="SUPFAM" id="SSF52172">
    <property type="entry name" value="CheY-like"/>
    <property type="match status" value="1"/>
</dbReference>
<dbReference type="InterPro" id="IPR036388">
    <property type="entry name" value="WH-like_DNA-bd_sf"/>
</dbReference>
<dbReference type="AlphaFoldDB" id="A0A3P3XGX6"/>
<evidence type="ECO:0000256" key="7">
    <source>
        <dbReference type="PROSITE-ProRule" id="PRU01091"/>
    </source>
</evidence>
<sequence length="230" mass="26073">MKARVLVIEDDQALADLMVLYLEREGLECHIAPSAEAALPIMEQNEIDLILLDINLPGMDGFEFLQELRTHCTVPIIIVSARETEEDIITGLSMGADEYITKPVAPRVLVARVRALLRRMHMQNNDEAGRRETQFGPYTIDFDACMLMKGSERVPLSAREFDVLAFLVENAGKTYAPEEIYTQVWGQQYGDITTIGVYIQRLRKKIEANPAEPRYLITVKGKGYLFSYDN</sequence>
<dbReference type="Pfam" id="PF00072">
    <property type="entry name" value="Response_reg"/>
    <property type="match status" value="1"/>
</dbReference>
<organism evidence="10">
    <name type="scientific">uncultured spirochete</name>
    <dbReference type="NCBI Taxonomy" id="156406"/>
    <lineage>
        <taxon>Bacteria</taxon>
        <taxon>Pseudomonadati</taxon>
        <taxon>Spirochaetota</taxon>
        <taxon>Spirochaetia</taxon>
        <taxon>Spirochaetales</taxon>
        <taxon>environmental samples</taxon>
    </lineage>
</organism>
<keyword evidence="4 7" id="KW-0238">DNA-binding</keyword>